<keyword evidence="2" id="KW-0472">Membrane</keyword>
<feature type="region of interest" description="Disordered" evidence="1">
    <location>
        <begin position="246"/>
        <end position="278"/>
    </location>
</feature>
<organism evidence="3 4">
    <name type="scientific">Symbiochloris irregularis</name>
    <dbReference type="NCBI Taxonomy" id="706552"/>
    <lineage>
        <taxon>Eukaryota</taxon>
        <taxon>Viridiplantae</taxon>
        <taxon>Chlorophyta</taxon>
        <taxon>core chlorophytes</taxon>
        <taxon>Trebouxiophyceae</taxon>
        <taxon>Trebouxiales</taxon>
        <taxon>Trebouxiaceae</taxon>
        <taxon>Symbiochloris</taxon>
    </lineage>
</organism>
<evidence type="ECO:0000256" key="2">
    <source>
        <dbReference type="SAM" id="Phobius"/>
    </source>
</evidence>
<keyword evidence="4" id="KW-1185">Reference proteome</keyword>
<evidence type="ECO:0000313" key="3">
    <source>
        <dbReference type="EMBL" id="KAK9804540.1"/>
    </source>
</evidence>
<name>A0AAW1P444_9CHLO</name>
<gene>
    <name evidence="3" type="ORF">WJX73_006292</name>
</gene>
<dbReference type="Proteomes" id="UP001465755">
    <property type="component" value="Unassembled WGS sequence"/>
</dbReference>
<reference evidence="3 4" key="1">
    <citation type="journal article" date="2024" name="Nat. Commun.">
        <title>Phylogenomics reveals the evolutionary origins of lichenization in chlorophyte algae.</title>
        <authorList>
            <person name="Puginier C."/>
            <person name="Libourel C."/>
            <person name="Otte J."/>
            <person name="Skaloud P."/>
            <person name="Haon M."/>
            <person name="Grisel S."/>
            <person name="Petersen M."/>
            <person name="Berrin J.G."/>
            <person name="Delaux P.M."/>
            <person name="Dal Grande F."/>
            <person name="Keller J."/>
        </authorList>
    </citation>
    <scope>NUCLEOTIDE SEQUENCE [LARGE SCALE GENOMIC DNA]</scope>
    <source>
        <strain evidence="3 4">SAG 2036</strain>
    </source>
</reference>
<keyword evidence="2" id="KW-0812">Transmembrane</keyword>
<protein>
    <submittedName>
        <fullName evidence="3">Uncharacterized protein</fullName>
    </submittedName>
</protein>
<sequence>MISDAGRTSLPEDSVLGPGCGEQLAQCIDRLDLEAFSDALKEAYKTYPDNPPPEGFPAQGRARRHEREDDFKADERFALRIGCAPPPPWVIILIININIIIFIFLAAVFPVIFPSLLVQGATARDQLCERLPDGLRLKKCWAQGPLKADMRIVESPYFNGYFEGGQGQALRYVAAHIQLVAGRLPTMDECSQVLELLALDPRLEDWRRYCAGICLPSSLWGTRGPALLQALLGPTAAQRRQALDKAERDARKQDKAAAKAQKDAEEQARKHDRAAVREARMAPRHAVAEAARWYIGYVTAAQLKELNVSYAAMREWMGKNQPDTLVPVSKEGKPLTGSAKLSHSHHARLQESMAPRRAVAEAARWRMCNITAAQLKELNVSYAAMREWMGKHQPDTLVPLSKLKELNVSYNAMREWMGKNQPDEYRLAQPPAKRQWRR</sequence>
<proteinExistence type="predicted"/>
<accession>A0AAW1P444</accession>
<keyword evidence="2" id="KW-1133">Transmembrane helix</keyword>
<feature type="transmembrane region" description="Helical" evidence="2">
    <location>
        <begin position="89"/>
        <end position="113"/>
    </location>
</feature>
<dbReference type="AlphaFoldDB" id="A0AAW1P444"/>
<feature type="region of interest" description="Disordered" evidence="1">
    <location>
        <begin position="333"/>
        <end position="353"/>
    </location>
</feature>
<evidence type="ECO:0000313" key="4">
    <source>
        <dbReference type="Proteomes" id="UP001465755"/>
    </source>
</evidence>
<evidence type="ECO:0000256" key="1">
    <source>
        <dbReference type="SAM" id="MobiDB-lite"/>
    </source>
</evidence>
<comment type="caution">
    <text evidence="3">The sequence shown here is derived from an EMBL/GenBank/DDBJ whole genome shotgun (WGS) entry which is preliminary data.</text>
</comment>
<feature type="region of interest" description="Disordered" evidence="1">
    <location>
        <begin position="46"/>
        <end position="67"/>
    </location>
</feature>
<dbReference type="EMBL" id="JALJOQ010000050">
    <property type="protein sequence ID" value="KAK9804540.1"/>
    <property type="molecule type" value="Genomic_DNA"/>
</dbReference>